<gene>
    <name evidence="7" type="ORF">EJ02DRAFT_460496</name>
</gene>
<dbReference type="PROSITE" id="PS00455">
    <property type="entry name" value="AMP_BINDING"/>
    <property type="match status" value="1"/>
</dbReference>
<keyword evidence="2" id="KW-0597">Phosphoprotein</keyword>
<dbReference type="SUPFAM" id="SSF56801">
    <property type="entry name" value="Acetyl-CoA synthetase-like"/>
    <property type="match status" value="1"/>
</dbReference>
<dbReference type="Gene3D" id="1.10.1200.10">
    <property type="entry name" value="ACP-like"/>
    <property type="match status" value="1"/>
</dbReference>
<dbReference type="InterPro" id="IPR036736">
    <property type="entry name" value="ACP-like_sf"/>
</dbReference>
<protein>
    <submittedName>
        <fullName evidence="7">Putative nonribosomal peptide synthase</fullName>
    </submittedName>
</protein>
<keyword evidence="8" id="KW-1185">Reference proteome</keyword>
<dbReference type="PANTHER" id="PTHR45527">
    <property type="entry name" value="NONRIBOSOMAL PEPTIDE SYNTHETASE"/>
    <property type="match status" value="1"/>
</dbReference>
<dbReference type="Pfam" id="PF00550">
    <property type="entry name" value="PP-binding"/>
    <property type="match status" value="1"/>
</dbReference>
<dbReference type="InterPro" id="IPR020845">
    <property type="entry name" value="AMP-binding_CS"/>
</dbReference>
<dbReference type="InterPro" id="IPR023213">
    <property type="entry name" value="CAT-like_dom_sf"/>
</dbReference>
<dbReference type="GO" id="GO:0005737">
    <property type="term" value="C:cytoplasm"/>
    <property type="evidence" value="ECO:0007669"/>
    <property type="project" value="TreeGrafter"/>
</dbReference>
<evidence type="ECO:0000256" key="1">
    <source>
        <dbReference type="ARBA" id="ARBA00022450"/>
    </source>
</evidence>
<feature type="domain" description="Condensation" evidence="6">
    <location>
        <begin position="602"/>
        <end position="926"/>
    </location>
</feature>
<dbReference type="OrthoDB" id="416786at2759"/>
<dbReference type="InterPro" id="IPR045851">
    <property type="entry name" value="AMP-bd_C_sf"/>
</dbReference>
<dbReference type="Gene3D" id="3.30.559.30">
    <property type="entry name" value="Nonribosomal peptide synthetase, condensation domain"/>
    <property type="match status" value="1"/>
</dbReference>
<feature type="domain" description="Carrier" evidence="5">
    <location>
        <begin position="519"/>
        <end position="581"/>
    </location>
</feature>
<dbReference type="GO" id="GO:0043041">
    <property type="term" value="P:amino acid activation for nonribosomal peptide biosynthetic process"/>
    <property type="evidence" value="ECO:0007669"/>
    <property type="project" value="TreeGrafter"/>
</dbReference>
<dbReference type="Gene3D" id="3.30.559.10">
    <property type="entry name" value="Chloramphenicol acetyltransferase-like domain"/>
    <property type="match status" value="1"/>
</dbReference>
<dbReference type="GO" id="GO:0016874">
    <property type="term" value="F:ligase activity"/>
    <property type="evidence" value="ECO:0007669"/>
    <property type="project" value="UniProtKB-KW"/>
</dbReference>
<evidence type="ECO:0000256" key="2">
    <source>
        <dbReference type="ARBA" id="ARBA00022553"/>
    </source>
</evidence>
<keyword evidence="3" id="KW-0436">Ligase</keyword>
<evidence type="ECO:0000313" key="8">
    <source>
        <dbReference type="Proteomes" id="UP000800038"/>
    </source>
</evidence>
<evidence type="ECO:0000259" key="5">
    <source>
        <dbReference type="Pfam" id="PF00550"/>
    </source>
</evidence>
<dbReference type="PANTHER" id="PTHR45527:SF1">
    <property type="entry name" value="FATTY ACID SYNTHASE"/>
    <property type="match status" value="1"/>
</dbReference>
<dbReference type="InterPro" id="IPR009081">
    <property type="entry name" value="PP-bd_ACP"/>
</dbReference>
<evidence type="ECO:0000259" key="6">
    <source>
        <dbReference type="Pfam" id="PF00668"/>
    </source>
</evidence>
<dbReference type="SUPFAM" id="SSF52777">
    <property type="entry name" value="CoA-dependent acyltransferases"/>
    <property type="match status" value="2"/>
</dbReference>
<evidence type="ECO:0000313" key="7">
    <source>
        <dbReference type="EMBL" id="KAF1935300.1"/>
    </source>
</evidence>
<dbReference type="GO" id="GO:0031177">
    <property type="term" value="F:phosphopantetheine binding"/>
    <property type="evidence" value="ECO:0007669"/>
    <property type="project" value="TreeGrafter"/>
</dbReference>
<dbReference type="Pfam" id="PF00668">
    <property type="entry name" value="Condensation"/>
    <property type="match status" value="1"/>
</dbReference>
<dbReference type="AlphaFoldDB" id="A0A6A5S6S4"/>
<reference evidence="7" key="1">
    <citation type="journal article" date="2020" name="Stud. Mycol.">
        <title>101 Dothideomycetes genomes: a test case for predicting lifestyles and emergence of pathogens.</title>
        <authorList>
            <person name="Haridas S."/>
            <person name="Albert R."/>
            <person name="Binder M."/>
            <person name="Bloem J."/>
            <person name="Labutti K."/>
            <person name="Salamov A."/>
            <person name="Andreopoulos B."/>
            <person name="Baker S."/>
            <person name="Barry K."/>
            <person name="Bills G."/>
            <person name="Bluhm B."/>
            <person name="Cannon C."/>
            <person name="Castanera R."/>
            <person name="Culley D."/>
            <person name="Daum C."/>
            <person name="Ezra D."/>
            <person name="Gonzalez J."/>
            <person name="Henrissat B."/>
            <person name="Kuo A."/>
            <person name="Liang C."/>
            <person name="Lipzen A."/>
            <person name="Lutzoni F."/>
            <person name="Magnuson J."/>
            <person name="Mondo S."/>
            <person name="Nolan M."/>
            <person name="Ohm R."/>
            <person name="Pangilinan J."/>
            <person name="Park H.-J."/>
            <person name="Ramirez L."/>
            <person name="Alfaro M."/>
            <person name="Sun H."/>
            <person name="Tritt A."/>
            <person name="Yoshinaga Y."/>
            <person name="Zwiers L.-H."/>
            <person name="Turgeon B."/>
            <person name="Goodwin S."/>
            <person name="Spatafora J."/>
            <person name="Crous P."/>
            <person name="Grigoriev I."/>
        </authorList>
    </citation>
    <scope>NUCLEOTIDE SEQUENCE</scope>
    <source>
        <strain evidence="7">CBS 161.51</strain>
    </source>
</reference>
<feature type="domain" description="AMP-dependent synthetase/ligase" evidence="4">
    <location>
        <begin position="22"/>
        <end position="362"/>
    </location>
</feature>
<dbReference type="InterPro" id="IPR000873">
    <property type="entry name" value="AMP-dep_synth/lig_dom"/>
</dbReference>
<dbReference type="Gene3D" id="3.30.300.30">
    <property type="match status" value="1"/>
</dbReference>
<sequence length="1035" mass="112971">MPTMTSNLASEPLSATILEIVDSWANKTPSAIAAEFEGETITYAELRSASLHVSRALLKAGVKARDRVPLLTEMSLEMIPAVMGILRAGACFAPLDVAAWGCPRIAAALSELSASSALVTSNCPGLQLPVFTVNFQKEWLHQVFEDTDGTSARLDSICSELRADSLAWIIFTSGTTGKPKGVMVYHKGIQALIPEFLGYDHLEPEVEANGVRCLLAASVAFDGCQATIWGTLRRGRTLVMASPSNFHEVAVTCEVLTLTPSTLAALDPTGPYQRVRIIFLGAEAPSREVYQHWISSKRRVINTYGPSETTCIISMSELSPEGEATFGELMSSVKVVLVNADLQEVNVGEVMISGPGLAAGYLNNDELTATKFVQWNGHRFYRTGDLARRREDGQLVFMGRADSLVKNRGFLINLETEVEAALLSFGPVRMAAAFKAQNGRLTGCVQPATVDVDELRHFLRGRCDPFVIPDHLVALDSFPLNVNSKTDRNALKAQVELDASQQDEDDVKDDCGYYDGYEALRVGFAQILHVPIKQLDRDSSFTTLGGHSLAAIRLSNFLQQHGYSLVAVQVLRLDSIRRLEEAMSRDNEYTEASKDKLGSGPAPATDVQKLFIQRSLQDPIACALIGVATYIGETQAMPTASELHNAIVQVGSAHQIFQTRFDLSDMTLHDLGRLNLDWREVSVATATDFDAACVACEEQAWREVRETTRADVEVPYCQITCVHVPGRQAVALVTRMHHILTDVVSAALFWQDVERALAGEQVAPGPCIYDFVRFMEAHKRENLDRACRAFEKMLEGLPATAVLQPPPPPPSTLTSPHVHAQHTQLGLVRLDSPVAVTKAALDQAARSHGVLVTTLVYAAWSLFLSQVTAGDRVGFSVSLSGRTVQWPGAQSVLGPLVNRSIFSTGVNPNATVRGWLAEVHQTALQLVEFDGLSHGLPESLMADPRTNTTIVLCFLDTPQSTSNWSFHDRQGHNYLIGWYLFPESDGGIKSTFEVQSQRADLDWARAVSAVPGHFLSQLTNATPETLVADLLPVDM</sequence>
<evidence type="ECO:0000256" key="3">
    <source>
        <dbReference type="ARBA" id="ARBA00022598"/>
    </source>
</evidence>
<proteinExistence type="predicted"/>
<dbReference type="Gene3D" id="3.40.50.12780">
    <property type="entry name" value="N-terminal domain of ligase-like"/>
    <property type="match status" value="1"/>
</dbReference>
<dbReference type="Proteomes" id="UP000800038">
    <property type="component" value="Unassembled WGS sequence"/>
</dbReference>
<evidence type="ECO:0000259" key="4">
    <source>
        <dbReference type="Pfam" id="PF00501"/>
    </source>
</evidence>
<dbReference type="Pfam" id="PF00501">
    <property type="entry name" value="AMP-binding"/>
    <property type="match status" value="1"/>
</dbReference>
<dbReference type="PROSITE" id="PS00012">
    <property type="entry name" value="PHOSPHOPANTETHEINE"/>
    <property type="match status" value="1"/>
</dbReference>
<accession>A0A6A5S6S4</accession>
<dbReference type="SUPFAM" id="SSF47336">
    <property type="entry name" value="ACP-like"/>
    <property type="match status" value="1"/>
</dbReference>
<dbReference type="EMBL" id="ML976287">
    <property type="protein sequence ID" value="KAF1935300.1"/>
    <property type="molecule type" value="Genomic_DNA"/>
</dbReference>
<organism evidence="7 8">
    <name type="scientific">Clathrospora elynae</name>
    <dbReference type="NCBI Taxonomy" id="706981"/>
    <lineage>
        <taxon>Eukaryota</taxon>
        <taxon>Fungi</taxon>
        <taxon>Dikarya</taxon>
        <taxon>Ascomycota</taxon>
        <taxon>Pezizomycotina</taxon>
        <taxon>Dothideomycetes</taxon>
        <taxon>Pleosporomycetidae</taxon>
        <taxon>Pleosporales</taxon>
        <taxon>Diademaceae</taxon>
        <taxon>Clathrospora</taxon>
    </lineage>
</organism>
<dbReference type="InterPro" id="IPR042099">
    <property type="entry name" value="ANL_N_sf"/>
</dbReference>
<dbReference type="InterPro" id="IPR001242">
    <property type="entry name" value="Condensation_dom"/>
</dbReference>
<dbReference type="InterPro" id="IPR006162">
    <property type="entry name" value="Ppantetheine_attach_site"/>
</dbReference>
<dbReference type="GO" id="GO:0044550">
    <property type="term" value="P:secondary metabolite biosynthetic process"/>
    <property type="evidence" value="ECO:0007669"/>
    <property type="project" value="TreeGrafter"/>
</dbReference>
<name>A0A6A5S6S4_9PLEO</name>
<keyword evidence="1" id="KW-0596">Phosphopantetheine</keyword>